<sequence length="146" mass="16171">MTTQDTERFSRFFDEYARAAREADADATVRAYASATIESGASGVVAAQVDEAYREAVAAHSGGLASLGLLDSEAVVEEVAPFAPDHWRVRVRWTMAFEREGRRIESSFEITYLLRDVDGLEIVLYVSHEDQQAVMERDGILPAQPS</sequence>
<gene>
    <name evidence="1" type="ORF">ABA31_11040</name>
</gene>
<accession>A0AA87URH3</accession>
<dbReference type="RefSeq" id="WP_146793414.1">
    <property type="nucleotide sequence ID" value="NZ_BJUU01000004.1"/>
</dbReference>
<comment type="caution">
    <text evidence="1">The sequence shown here is derived from an EMBL/GenBank/DDBJ whole genome shotgun (WGS) entry which is preliminary data.</text>
</comment>
<keyword evidence="2" id="KW-1185">Reference proteome</keyword>
<reference evidence="1 2" key="1">
    <citation type="submission" date="2019-07" db="EMBL/GenBank/DDBJ databases">
        <title>Whole genome shotgun sequence of Agrococcus baldri NBRC 103055.</title>
        <authorList>
            <person name="Hosoyama A."/>
            <person name="Uohara A."/>
            <person name="Ohji S."/>
            <person name="Ichikawa N."/>
        </authorList>
    </citation>
    <scope>NUCLEOTIDE SEQUENCE [LARGE SCALE GENOMIC DNA]</scope>
    <source>
        <strain evidence="1 2">NBRC 103055</strain>
    </source>
</reference>
<dbReference type="Proteomes" id="UP000321749">
    <property type="component" value="Unassembled WGS sequence"/>
</dbReference>
<organism evidence="1 2">
    <name type="scientific">Agrococcus baldri</name>
    <dbReference type="NCBI Taxonomy" id="153730"/>
    <lineage>
        <taxon>Bacteria</taxon>
        <taxon>Bacillati</taxon>
        <taxon>Actinomycetota</taxon>
        <taxon>Actinomycetes</taxon>
        <taxon>Micrococcales</taxon>
        <taxon>Microbacteriaceae</taxon>
        <taxon>Agrococcus</taxon>
    </lineage>
</organism>
<protein>
    <submittedName>
        <fullName evidence="1">Uncharacterized protein</fullName>
    </submittedName>
</protein>
<proteinExistence type="predicted"/>
<evidence type="ECO:0000313" key="2">
    <source>
        <dbReference type="Proteomes" id="UP000321749"/>
    </source>
</evidence>
<dbReference type="AlphaFoldDB" id="A0AA87URH3"/>
<name>A0AA87URH3_9MICO</name>
<dbReference type="EMBL" id="BJUU01000004">
    <property type="protein sequence ID" value="GEK79753.1"/>
    <property type="molecule type" value="Genomic_DNA"/>
</dbReference>
<evidence type="ECO:0000313" key="1">
    <source>
        <dbReference type="EMBL" id="GEK79753.1"/>
    </source>
</evidence>